<dbReference type="InterPro" id="IPR029016">
    <property type="entry name" value="GAF-like_dom_sf"/>
</dbReference>
<evidence type="ECO:0000256" key="4">
    <source>
        <dbReference type="SAM" id="MobiDB-lite"/>
    </source>
</evidence>
<dbReference type="PANTHER" id="PTHR30136">
    <property type="entry name" value="HELIX-TURN-HELIX TRANSCRIPTIONAL REGULATOR, ICLR FAMILY"/>
    <property type="match status" value="1"/>
</dbReference>
<feature type="domain" description="IclR-ED" evidence="6">
    <location>
        <begin position="139"/>
        <end position="331"/>
    </location>
</feature>
<reference evidence="7" key="1">
    <citation type="submission" date="2020-06" db="EMBL/GenBank/DDBJ databases">
        <title>Whole Genome Sequence of Bradyrhizobium sp. Strain 66S1MB.</title>
        <authorList>
            <person name="Bromfield E."/>
            <person name="Cloutier S."/>
        </authorList>
    </citation>
    <scope>NUCLEOTIDE SEQUENCE</scope>
    <source>
        <strain evidence="7">66S1MB</strain>
    </source>
</reference>
<dbReference type="SUPFAM" id="SSF55781">
    <property type="entry name" value="GAF domain-like"/>
    <property type="match status" value="1"/>
</dbReference>
<dbReference type="GO" id="GO:0003677">
    <property type="term" value="F:DNA binding"/>
    <property type="evidence" value="ECO:0007669"/>
    <property type="project" value="UniProtKB-KW"/>
</dbReference>
<dbReference type="InterPro" id="IPR014757">
    <property type="entry name" value="Tscrpt_reg_IclR_C"/>
</dbReference>
<comment type="caution">
    <text evidence="7">The sequence shown here is derived from an EMBL/GenBank/DDBJ whole genome shotgun (WGS) entry which is preliminary data.</text>
</comment>
<dbReference type="EMBL" id="JABWSX010000001">
    <property type="protein sequence ID" value="NVL06860.1"/>
    <property type="molecule type" value="Genomic_DNA"/>
</dbReference>
<proteinExistence type="predicted"/>
<dbReference type="InterPro" id="IPR036388">
    <property type="entry name" value="WH-like_DNA-bd_sf"/>
</dbReference>
<feature type="region of interest" description="Disordered" evidence="4">
    <location>
        <begin position="15"/>
        <end position="36"/>
    </location>
</feature>
<evidence type="ECO:0000256" key="2">
    <source>
        <dbReference type="ARBA" id="ARBA00023125"/>
    </source>
</evidence>
<sequence>MDVAAHQACAAFKDTSGKKMKGVRSDTQPPSRRGRRRIVADRVRTQADDPAAMVIEANRHDELFRAADGSPDPSIVKSAHRVLRIFEYFAEIERPAAMTEIARRLNYPPSSTSALLKSLVELGYLDHDRQVRTYRPTVRVALLGGWLKSQTLPGATLDAITRELHEATRLTTFVVARNQLYSQYIRVLQGTTPVRYYLEPGARRLLTHSTPGRVFLSLMNDEDARRIVQRINAEEAPSSAVRFGDIQHALATIRRQGFAYTRDMGTPGLSAIAMRLTEADQTPPLVITVAGPSSIVSAEGNAIIGKMRELVERQSPGLLPQIDIDAPPIET</sequence>
<keyword evidence="3" id="KW-0804">Transcription</keyword>
<evidence type="ECO:0000256" key="3">
    <source>
        <dbReference type="ARBA" id="ARBA00023163"/>
    </source>
</evidence>
<dbReference type="PROSITE" id="PS51077">
    <property type="entry name" value="HTH_ICLR"/>
    <property type="match status" value="1"/>
</dbReference>
<organism evidence="7">
    <name type="scientific">Bradyrhizobium quebecense</name>
    <dbReference type="NCBI Taxonomy" id="2748629"/>
    <lineage>
        <taxon>Bacteria</taxon>
        <taxon>Pseudomonadati</taxon>
        <taxon>Pseudomonadota</taxon>
        <taxon>Alphaproteobacteria</taxon>
        <taxon>Hyphomicrobiales</taxon>
        <taxon>Nitrobacteraceae</taxon>
        <taxon>Bradyrhizobium</taxon>
    </lineage>
</organism>
<evidence type="ECO:0000259" key="6">
    <source>
        <dbReference type="PROSITE" id="PS51078"/>
    </source>
</evidence>
<dbReference type="RefSeq" id="WP_176530611.1">
    <property type="nucleotide sequence ID" value="NZ_CP088022.1"/>
</dbReference>
<dbReference type="InterPro" id="IPR005471">
    <property type="entry name" value="Tscrpt_reg_IclR_N"/>
</dbReference>
<keyword evidence="2" id="KW-0238">DNA-binding</keyword>
<evidence type="ECO:0000313" key="7">
    <source>
        <dbReference type="EMBL" id="NVL06860.1"/>
    </source>
</evidence>
<dbReference type="SUPFAM" id="SSF46785">
    <property type="entry name" value="Winged helix' DNA-binding domain"/>
    <property type="match status" value="1"/>
</dbReference>
<evidence type="ECO:0000259" key="5">
    <source>
        <dbReference type="PROSITE" id="PS51077"/>
    </source>
</evidence>
<dbReference type="InterPro" id="IPR036390">
    <property type="entry name" value="WH_DNA-bd_sf"/>
</dbReference>
<dbReference type="Pfam" id="PF01614">
    <property type="entry name" value="IclR_C"/>
    <property type="match status" value="1"/>
</dbReference>
<dbReference type="GO" id="GO:0045892">
    <property type="term" value="P:negative regulation of DNA-templated transcription"/>
    <property type="evidence" value="ECO:0007669"/>
    <property type="project" value="TreeGrafter"/>
</dbReference>
<dbReference type="Gene3D" id="1.10.10.10">
    <property type="entry name" value="Winged helix-like DNA-binding domain superfamily/Winged helix DNA-binding domain"/>
    <property type="match status" value="1"/>
</dbReference>
<dbReference type="AlphaFoldDB" id="A0A973WPK7"/>
<keyword evidence="1" id="KW-0805">Transcription regulation</keyword>
<gene>
    <name evidence="7" type="ORF">HU230_14200</name>
</gene>
<dbReference type="Pfam" id="PF09339">
    <property type="entry name" value="HTH_IclR"/>
    <property type="match status" value="1"/>
</dbReference>
<protein>
    <submittedName>
        <fullName evidence="7">Helix-turn-helix domain-containing protein</fullName>
    </submittedName>
</protein>
<dbReference type="SMART" id="SM00346">
    <property type="entry name" value="HTH_ICLR"/>
    <property type="match status" value="1"/>
</dbReference>
<evidence type="ECO:0000256" key="1">
    <source>
        <dbReference type="ARBA" id="ARBA00023015"/>
    </source>
</evidence>
<accession>A0A973WPK7</accession>
<dbReference type="Gene3D" id="3.30.450.40">
    <property type="match status" value="1"/>
</dbReference>
<dbReference type="PANTHER" id="PTHR30136:SF35">
    <property type="entry name" value="HTH-TYPE TRANSCRIPTIONAL REGULATOR RV1719"/>
    <property type="match status" value="1"/>
</dbReference>
<dbReference type="PROSITE" id="PS51078">
    <property type="entry name" value="ICLR_ED"/>
    <property type="match status" value="1"/>
</dbReference>
<feature type="domain" description="HTH iclR-type" evidence="5">
    <location>
        <begin position="76"/>
        <end position="138"/>
    </location>
</feature>
<dbReference type="InterPro" id="IPR050707">
    <property type="entry name" value="HTH_MetabolicPath_Reg"/>
</dbReference>
<dbReference type="GO" id="GO:0003700">
    <property type="term" value="F:DNA-binding transcription factor activity"/>
    <property type="evidence" value="ECO:0007669"/>
    <property type="project" value="TreeGrafter"/>
</dbReference>
<name>A0A973WPK7_9BRAD</name>